<protein>
    <recommendedName>
        <fullName evidence="4">Glycosyltransferase</fullName>
    </recommendedName>
</protein>
<name>A0AAE0GX42_9CHLO</name>
<evidence type="ECO:0000313" key="3">
    <source>
        <dbReference type="Proteomes" id="UP001190700"/>
    </source>
</evidence>
<dbReference type="AlphaFoldDB" id="A0AAE0GX42"/>
<gene>
    <name evidence="2" type="ORF">CYMTET_6651</name>
</gene>
<reference evidence="2 3" key="1">
    <citation type="journal article" date="2015" name="Genome Biol. Evol.">
        <title>Comparative Genomics of a Bacterivorous Green Alga Reveals Evolutionary Causalities and Consequences of Phago-Mixotrophic Mode of Nutrition.</title>
        <authorList>
            <person name="Burns J.A."/>
            <person name="Paasch A."/>
            <person name="Narechania A."/>
            <person name="Kim E."/>
        </authorList>
    </citation>
    <scope>NUCLEOTIDE SEQUENCE [LARGE SCALE GENOMIC DNA]</scope>
    <source>
        <strain evidence="2 3">PLY_AMNH</strain>
    </source>
</reference>
<keyword evidence="3" id="KW-1185">Reference proteome</keyword>
<evidence type="ECO:0000313" key="2">
    <source>
        <dbReference type="EMBL" id="KAK3285758.1"/>
    </source>
</evidence>
<feature type="compositionally biased region" description="Polar residues" evidence="1">
    <location>
        <begin position="1"/>
        <end position="14"/>
    </location>
</feature>
<comment type="caution">
    <text evidence="2">The sequence shown here is derived from an EMBL/GenBank/DDBJ whole genome shotgun (WGS) entry which is preliminary data.</text>
</comment>
<dbReference type="Proteomes" id="UP001190700">
    <property type="component" value="Unassembled WGS sequence"/>
</dbReference>
<evidence type="ECO:0000256" key="1">
    <source>
        <dbReference type="SAM" id="MobiDB-lite"/>
    </source>
</evidence>
<dbReference type="PANTHER" id="PTHR35105:SF2">
    <property type="entry name" value="PROTEIN CDI"/>
    <property type="match status" value="1"/>
</dbReference>
<organism evidence="2 3">
    <name type="scientific">Cymbomonas tetramitiformis</name>
    <dbReference type="NCBI Taxonomy" id="36881"/>
    <lineage>
        <taxon>Eukaryota</taxon>
        <taxon>Viridiplantae</taxon>
        <taxon>Chlorophyta</taxon>
        <taxon>Pyramimonadophyceae</taxon>
        <taxon>Pyramimonadales</taxon>
        <taxon>Pyramimonadaceae</taxon>
        <taxon>Cymbomonas</taxon>
    </lineage>
</organism>
<dbReference type="EMBL" id="LGRX02001649">
    <property type="protein sequence ID" value="KAK3285758.1"/>
    <property type="molecule type" value="Genomic_DNA"/>
</dbReference>
<feature type="region of interest" description="Disordered" evidence="1">
    <location>
        <begin position="1"/>
        <end position="20"/>
    </location>
</feature>
<dbReference type="PANTHER" id="PTHR35105">
    <property type="entry name" value="EXPRESSED PROTEIN"/>
    <property type="match status" value="1"/>
</dbReference>
<dbReference type="SUPFAM" id="SSF53448">
    <property type="entry name" value="Nucleotide-diphospho-sugar transferases"/>
    <property type="match status" value="1"/>
</dbReference>
<sequence length="294" mass="34470">MGQGQSTEQANPLASSEVRKSSDIATKNHPFRIYIGYDSHEDITFEVAKFSILKYASVPVEIIPLKRPELQARGVYTRSQDPKQSTEFTYCRFFVPYLNNYKGWAMFVDDDFLWTRDVAELLDMIDDKYALMCVKHDYKPSVTTKLAGRQQEAYPRKNWSSMVLWNCGHEANKPVELDLINREGGAFLHRFTWITDDELIGEIPFEWNFLVEWYTPFEKDKPLPAAIHYTEGGPWFPDYRDTDYATEWFEHMKEYEKTLPKQRLLCPFELFSTKGTAPLEGYPNSAERWEWDGC</sequence>
<proteinExistence type="predicted"/>
<dbReference type="InterPro" id="IPR029044">
    <property type="entry name" value="Nucleotide-diphossugar_trans"/>
</dbReference>
<dbReference type="Gene3D" id="3.90.550.10">
    <property type="entry name" value="Spore Coat Polysaccharide Biosynthesis Protein SpsA, Chain A"/>
    <property type="match status" value="1"/>
</dbReference>
<evidence type="ECO:0008006" key="4">
    <source>
        <dbReference type="Google" id="ProtNLM"/>
    </source>
</evidence>
<accession>A0AAE0GX42</accession>